<dbReference type="RefSeq" id="WP_230299746.1">
    <property type="nucleotide sequence ID" value="NZ_JACHNE010000001.1"/>
</dbReference>
<evidence type="ECO:0008006" key="4">
    <source>
        <dbReference type="Google" id="ProtNLM"/>
    </source>
</evidence>
<organism evidence="2 3">
    <name type="scientific">Streptomyces caelestis</name>
    <dbReference type="NCBI Taxonomy" id="36816"/>
    <lineage>
        <taxon>Bacteria</taxon>
        <taxon>Bacillati</taxon>
        <taxon>Actinomycetota</taxon>
        <taxon>Actinomycetes</taxon>
        <taxon>Kitasatosporales</taxon>
        <taxon>Streptomycetaceae</taxon>
        <taxon>Streptomyces</taxon>
    </lineage>
</organism>
<feature type="chain" id="PRO_5039666334" description="Peptidase inhibitor family I36 protein" evidence="1">
    <location>
        <begin position="31"/>
        <end position="131"/>
    </location>
</feature>
<proteinExistence type="predicted"/>
<gene>
    <name evidence="2" type="ORF">HDA41_008027</name>
</gene>
<keyword evidence="1" id="KW-0732">Signal</keyword>
<accession>A0A7W9HDT0</accession>
<protein>
    <recommendedName>
        <fullName evidence="4">Peptidase inhibitor family I36 protein</fullName>
    </recommendedName>
</protein>
<dbReference type="AlphaFoldDB" id="A0A7W9HDT0"/>
<evidence type="ECO:0000313" key="3">
    <source>
        <dbReference type="Proteomes" id="UP000590647"/>
    </source>
</evidence>
<reference evidence="2 3" key="1">
    <citation type="submission" date="2020-08" db="EMBL/GenBank/DDBJ databases">
        <title>Sequencing the genomes of 1000 actinobacteria strains.</title>
        <authorList>
            <person name="Klenk H.-P."/>
        </authorList>
    </citation>
    <scope>NUCLEOTIDE SEQUENCE [LARGE SCALE GENOMIC DNA]</scope>
    <source>
        <strain evidence="2 3">DSM 40084</strain>
    </source>
</reference>
<evidence type="ECO:0000256" key="1">
    <source>
        <dbReference type="SAM" id="SignalP"/>
    </source>
</evidence>
<keyword evidence="3" id="KW-1185">Reference proteome</keyword>
<dbReference type="Proteomes" id="UP000590647">
    <property type="component" value="Unassembled WGS sequence"/>
</dbReference>
<sequence>MGKFRMALAGGTAAVALGAGLLAGAGPAAAGASGADRAQAAGASYGCPSGAVCIYPGPSWNNNKPSHTYWSAGVHKLYNQYGKHRVFNNQTGGWTVQMCTGSNGTGCGDKMGPGWYIDQDLTPINSIYIKP</sequence>
<dbReference type="EMBL" id="JACHNE010000001">
    <property type="protein sequence ID" value="MBB5800063.1"/>
    <property type="molecule type" value="Genomic_DNA"/>
</dbReference>
<comment type="caution">
    <text evidence="2">The sequence shown here is derived from an EMBL/GenBank/DDBJ whole genome shotgun (WGS) entry which is preliminary data.</text>
</comment>
<feature type="signal peptide" evidence="1">
    <location>
        <begin position="1"/>
        <end position="30"/>
    </location>
</feature>
<name>A0A7W9HDT0_9ACTN</name>
<evidence type="ECO:0000313" key="2">
    <source>
        <dbReference type="EMBL" id="MBB5800063.1"/>
    </source>
</evidence>